<evidence type="ECO:0000256" key="1">
    <source>
        <dbReference type="SAM" id="Phobius"/>
    </source>
</evidence>
<evidence type="ECO:0000313" key="3">
    <source>
        <dbReference type="EMBL" id="MDN3620457.1"/>
    </source>
</evidence>
<feature type="transmembrane region" description="Helical" evidence="1">
    <location>
        <begin position="86"/>
        <end position="107"/>
    </location>
</feature>
<sequence>METEHESDNNLIISYKLLRKLIGSIGVFLPVILGLGMFYFDKQNFIQDSISDYYGTKLRDVFVGFLFVLGFFLFTYKGYKSEGKGLLYNDNFFANIGGAFALLVALFPTTSESSIVRTIHFSSAALLFAVFAYFCLVIFRRGVAEQNRSEMKKLRNKFYFWCGILIIVFVAGAGASFYIMSEEARNKTDIIFYLETFALWAFGFSWLIKGEAILEDKKELFYN</sequence>
<feature type="transmembrane region" description="Helical" evidence="1">
    <location>
        <begin position="60"/>
        <end position="79"/>
    </location>
</feature>
<reference evidence="2 4" key="2">
    <citation type="submission" date="2017-02" db="EMBL/GenBank/DDBJ databases">
        <title>Trade-off between light-utilization and light-protection in marine flavobacteria.</title>
        <authorList>
            <person name="Kumagai Y."/>
            <person name="Yoshizawa S."/>
            <person name="Kogure K."/>
            <person name="Iwasaki W."/>
        </authorList>
    </citation>
    <scope>NUCLEOTIDE SEQUENCE [LARGE SCALE GENOMIC DNA]</scope>
    <source>
        <strain evidence="2 4">KCTC 23670</strain>
    </source>
</reference>
<protein>
    <recommendedName>
        <fullName evidence="6">DUF998 domain-containing protein</fullName>
    </recommendedName>
</protein>
<feature type="transmembrane region" description="Helical" evidence="1">
    <location>
        <begin position="158"/>
        <end position="178"/>
    </location>
</feature>
<accession>A0AAJ1VIU0</accession>
<dbReference type="Proteomes" id="UP000232721">
    <property type="component" value="Chromosome"/>
</dbReference>
<dbReference type="AlphaFoldDB" id="A0AAJ1VIU0"/>
<reference evidence="3" key="3">
    <citation type="submission" date="2023-06" db="EMBL/GenBank/DDBJ databases">
        <authorList>
            <person name="Lucena T."/>
            <person name="Sun Q."/>
        </authorList>
    </citation>
    <scope>NUCLEOTIDE SEQUENCE</scope>
    <source>
        <strain evidence="3">CECT 8670</strain>
    </source>
</reference>
<dbReference type="EMBL" id="CP019336">
    <property type="protein sequence ID" value="AUC22505.1"/>
    <property type="molecule type" value="Genomic_DNA"/>
</dbReference>
<gene>
    <name evidence="2" type="ORF">BTO15_10580</name>
    <name evidence="3" type="ORF">QWY81_13400</name>
</gene>
<reference evidence="3 5" key="1">
    <citation type="journal article" date="2014" name="Int. J. Syst. Evol. Microbiol.">
        <title>Complete genome sequence of Corynebacterium casei LMG S-19264T (=DSM 44701T), isolated from a smear-ripened cheese.</title>
        <authorList>
            <consortium name="US DOE Joint Genome Institute (JGI-PGF)"/>
            <person name="Walter F."/>
            <person name="Albersmeier A."/>
            <person name="Kalinowski J."/>
            <person name="Ruckert C."/>
        </authorList>
    </citation>
    <scope>NUCLEOTIDE SEQUENCE [LARGE SCALE GENOMIC DNA]</scope>
    <source>
        <strain evidence="3 5">CECT 8670</strain>
    </source>
</reference>
<feature type="transmembrane region" description="Helical" evidence="1">
    <location>
        <begin position="119"/>
        <end position="138"/>
    </location>
</feature>
<proteinExistence type="predicted"/>
<name>A0AAJ1VIU0_9FLAO</name>
<dbReference type="RefSeq" id="WP_208888768.1">
    <property type="nucleotide sequence ID" value="NZ_CP019336.1"/>
</dbReference>
<evidence type="ECO:0008006" key="6">
    <source>
        <dbReference type="Google" id="ProtNLM"/>
    </source>
</evidence>
<keyword evidence="1" id="KW-0812">Transmembrane</keyword>
<dbReference type="EMBL" id="JAUFQH010000011">
    <property type="protein sequence ID" value="MDN3620457.1"/>
    <property type="molecule type" value="Genomic_DNA"/>
</dbReference>
<feature type="transmembrane region" description="Helical" evidence="1">
    <location>
        <begin position="21"/>
        <end position="40"/>
    </location>
</feature>
<keyword evidence="1" id="KW-0472">Membrane</keyword>
<feature type="transmembrane region" description="Helical" evidence="1">
    <location>
        <begin position="190"/>
        <end position="208"/>
    </location>
</feature>
<keyword evidence="4" id="KW-1185">Reference proteome</keyword>
<evidence type="ECO:0000313" key="4">
    <source>
        <dbReference type="Proteomes" id="UP000232721"/>
    </source>
</evidence>
<organism evidence="3 5">
    <name type="scientific">Polaribacter sejongensis</name>
    <dbReference type="NCBI Taxonomy" id="985043"/>
    <lineage>
        <taxon>Bacteria</taxon>
        <taxon>Pseudomonadati</taxon>
        <taxon>Bacteroidota</taxon>
        <taxon>Flavobacteriia</taxon>
        <taxon>Flavobacteriales</taxon>
        <taxon>Flavobacteriaceae</taxon>
    </lineage>
</organism>
<dbReference type="Proteomes" id="UP001228636">
    <property type="component" value="Unassembled WGS sequence"/>
</dbReference>
<evidence type="ECO:0000313" key="5">
    <source>
        <dbReference type="Proteomes" id="UP001228636"/>
    </source>
</evidence>
<evidence type="ECO:0000313" key="2">
    <source>
        <dbReference type="EMBL" id="AUC22505.1"/>
    </source>
</evidence>
<keyword evidence="1" id="KW-1133">Transmembrane helix</keyword>